<sequence>MKVFVHRSGGFAGLGRTWEVRVDEQPDASDWIDLLDGLPWDDVAPPPRDADRYTYRIRCAPHEATLAETQLTGAWRELVDRVQDAAGQARQSR</sequence>
<dbReference type="EMBL" id="PGFB01000004">
    <property type="protein sequence ID" value="PJJ61389.1"/>
    <property type="molecule type" value="Genomic_DNA"/>
</dbReference>
<reference evidence="1 2" key="1">
    <citation type="submission" date="2017-11" db="EMBL/GenBank/DDBJ databases">
        <title>Genomic Encyclopedia of Archaeal and Bacterial Type Strains, Phase II (KMG-II): From Individual Species to Whole Genera.</title>
        <authorList>
            <person name="Goeker M."/>
        </authorList>
    </citation>
    <scope>NUCLEOTIDE SEQUENCE [LARGE SCALE GENOMIC DNA]</scope>
    <source>
        <strain evidence="1 2">DSM 25625</strain>
    </source>
</reference>
<dbReference type="Proteomes" id="UP000230161">
    <property type="component" value="Unassembled WGS sequence"/>
</dbReference>
<dbReference type="OrthoDB" id="4947318at2"/>
<comment type="caution">
    <text evidence="1">The sequence shown here is derived from an EMBL/GenBank/DDBJ whole genome shotgun (WGS) entry which is preliminary data.</text>
</comment>
<protein>
    <submittedName>
        <fullName evidence="1">Uncharacterized protein</fullName>
    </submittedName>
</protein>
<keyword evidence="2" id="KW-1185">Reference proteome</keyword>
<name>A0A2M9BTW4_9MICO</name>
<gene>
    <name evidence="1" type="ORF">CLV54_2334</name>
</gene>
<proteinExistence type="predicted"/>
<dbReference type="Pfam" id="PF20242">
    <property type="entry name" value="Emfourin"/>
    <property type="match status" value="1"/>
</dbReference>
<organism evidence="1 2">
    <name type="scientific">Compostimonas suwonensis</name>
    <dbReference type="NCBI Taxonomy" id="1048394"/>
    <lineage>
        <taxon>Bacteria</taxon>
        <taxon>Bacillati</taxon>
        <taxon>Actinomycetota</taxon>
        <taxon>Actinomycetes</taxon>
        <taxon>Micrococcales</taxon>
        <taxon>Microbacteriaceae</taxon>
        <taxon>Compostimonas</taxon>
    </lineage>
</organism>
<evidence type="ECO:0000313" key="2">
    <source>
        <dbReference type="Proteomes" id="UP000230161"/>
    </source>
</evidence>
<dbReference type="AlphaFoldDB" id="A0A2M9BTW4"/>
<evidence type="ECO:0000313" key="1">
    <source>
        <dbReference type="EMBL" id="PJJ61389.1"/>
    </source>
</evidence>
<accession>A0A2M9BTW4</accession>
<dbReference type="RefSeq" id="WP_100345146.1">
    <property type="nucleotide sequence ID" value="NZ_PGFB01000004.1"/>
</dbReference>
<dbReference type="InterPro" id="IPR049457">
    <property type="entry name" value="Emfourin"/>
</dbReference>